<keyword evidence="4" id="KW-0238">DNA-binding</keyword>
<organism evidence="9 10">
    <name type="scientific">Naumovozyma dairenensis (strain ATCC 10597 / BCRC 20456 / CBS 421 / NBRC 0211 / NRRL Y-12639)</name>
    <name type="common">Saccharomyces dairenensis</name>
    <dbReference type="NCBI Taxonomy" id="1071378"/>
    <lineage>
        <taxon>Eukaryota</taxon>
        <taxon>Fungi</taxon>
        <taxon>Dikarya</taxon>
        <taxon>Ascomycota</taxon>
        <taxon>Saccharomycotina</taxon>
        <taxon>Saccharomycetes</taxon>
        <taxon>Saccharomycetales</taxon>
        <taxon>Saccharomycetaceae</taxon>
        <taxon>Naumovozyma</taxon>
    </lineage>
</organism>
<keyword evidence="6" id="KW-0539">Nucleus</keyword>
<keyword evidence="10" id="KW-1185">Reference proteome</keyword>
<gene>
    <name evidence="9" type="primary">NDAI0K00150</name>
    <name evidence="9" type="ordered locus">NDAI_0K00150</name>
</gene>
<keyword evidence="3" id="KW-0805">Transcription regulation</keyword>
<accession>G0WHE3</accession>
<name>G0WHE3_NAUDC</name>
<dbReference type="GO" id="GO:0000821">
    <property type="term" value="P:regulation of arginine metabolic process"/>
    <property type="evidence" value="ECO:0007669"/>
    <property type="project" value="EnsemblFungi"/>
</dbReference>
<feature type="region of interest" description="Disordered" evidence="7">
    <location>
        <begin position="696"/>
        <end position="724"/>
    </location>
</feature>
<dbReference type="GO" id="GO:0003712">
    <property type="term" value="F:transcription coregulator activity"/>
    <property type="evidence" value="ECO:0007669"/>
    <property type="project" value="EnsemblFungi"/>
</dbReference>
<dbReference type="Proteomes" id="UP000000689">
    <property type="component" value="Chromosome 11"/>
</dbReference>
<dbReference type="SMART" id="SM00066">
    <property type="entry name" value="GAL4"/>
    <property type="match status" value="1"/>
</dbReference>
<dbReference type="OMA" id="ARQIMFE"/>
<feature type="region of interest" description="Disordered" evidence="7">
    <location>
        <begin position="62"/>
        <end position="110"/>
    </location>
</feature>
<dbReference type="Pfam" id="PF11951">
    <property type="entry name" value="Fungal_trans_2"/>
    <property type="match status" value="1"/>
</dbReference>
<feature type="compositionally biased region" description="Low complexity" evidence="7">
    <location>
        <begin position="184"/>
        <end position="198"/>
    </location>
</feature>
<evidence type="ECO:0000256" key="5">
    <source>
        <dbReference type="ARBA" id="ARBA00023163"/>
    </source>
</evidence>
<evidence type="ECO:0000256" key="4">
    <source>
        <dbReference type="ARBA" id="ARBA00023125"/>
    </source>
</evidence>
<evidence type="ECO:0000313" key="9">
    <source>
        <dbReference type="EMBL" id="CCD27204.1"/>
    </source>
</evidence>
<dbReference type="PROSITE" id="PS50048">
    <property type="entry name" value="ZN2_CY6_FUNGAL_2"/>
    <property type="match status" value="1"/>
</dbReference>
<dbReference type="KEGG" id="ndi:NDAI_0K00150"/>
<feature type="compositionally biased region" description="Basic and acidic residues" evidence="7">
    <location>
        <begin position="238"/>
        <end position="257"/>
    </location>
</feature>
<proteinExistence type="predicted"/>
<dbReference type="GO" id="GO:0003677">
    <property type="term" value="F:DNA binding"/>
    <property type="evidence" value="ECO:0007669"/>
    <property type="project" value="UniProtKB-KW"/>
</dbReference>
<keyword evidence="2" id="KW-0862">Zinc</keyword>
<dbReference type="GO" id="GO:0000981">
    <property type="term" value="F:DNA-binding transcription factor activity, RNA polymerase II-specific"/>
    <property type="evidence" value="ECO:0007669"/>
    <property type="project" value="InterPro"/>
</dbReference>
<dbReference type="GeneID" id="11494629"/>
<evidence type="ECO:0000256" key="3">
    <source>
        <dbReference type="ARBA" id="ARBA00023015"/>
    </source>
</evidence>
<dbReference type="GO" id="GO:0005634">
    <property type="term" value="C:nucleus"/>
    <property type="evidence" value="ECO:0007669"/>
    <property type="project" value="EnsemblFungi"/>
</dbReference>
<dbReference type="GO" id="GO:0008270">
    <property type="term" value="F:zinc ion binding"/>
    <property type="evidence" value="ECO:0007669"/>
    <property type="project" value="InterPro"/>
</dbReference>
<evidence type="ECO:0000256" key="7">
    <source>
        <dbReference type="SAM" id="MobiDB-lite"/>
    </source>
</evidence>
<dbReference type="PANTHER" id="PTHR31069">
    <property type="entry name" value="OLEATE-ACTIVATED TRANSCRIPTION FACTOR 1-RELATED"/>
    <property type="match status" value="1"/>
</dbReference>
<feature type="region of interest" description="Disordered" evidence="7">
    <location>
        <begin position="171"/>
        <end position="198"/>
    </location>
</feature>
<dbReference type="PANTHER" id="PTHR31069:SF32">
    <property type="entry name" value="ARGININE METABOLISM REGULATION PROTEIN II"/>
    <property type="match status" value="1"/>
</dbReference>
<dbReference type="InterPro" id="IPR036864">
    <property type="entry name" value="Zn2-C6_fun-type_DNA-bd_sf"/>
</dbReference>
<feature type="compositionally biased region" description="Polar residues" evidence="7">
    <location>
        <begin position="655"/>
        <end position="670"/>
    </location>
</feature>
<dbReference type="eggNOG" id="ENOG502QQBG">
    <property type="taxonomic scope" value="Eukaryota"/>
</dbReference>
<dbReference type="Pfam" id="PF00172">
    <property type="entry name" value="Zn_clus"/>
    <property type="match status" value="1"/>
</dbReference>
<feature type="region of interest" description="Disordered" evidence="7">
    <location>
        <begin position="238"/>
        <end position="265"/>
    </location>
</feature>
<dbReference type="OrthoDB" id="3477330at2759"/>
<feature type="domain" description="Zn(2)-C6 fungal-type" evidence="8">
    <location>
        <begin position="11"/>
        <end position="39"/>
    </location>
</feature>
<dbReference type="PROSITE" id="PS00463">
    <property type="entry name" value="ZN2_CY6_FUNGAL_1"/>
    <property type="match status" value="1"/>
</dbReference>
<protein>
    <recommendedName>
        <fullName evidence="8">Zn(2)-C6 fungal-type domain-containing protein</fullName>
    </recommendedName>
</protein>
<feature type="compositionally biased region" description="Low complexity" evidence="7">
    <location>
        <begin position="67"/>
        <end position="107"/>
    </location>
</feature>
<dbReference type="Gene3D" id="4.10.240.10">
    <property type="entry name" value="Zn(2)-C6 fungal-type DNA-binding domain"/>
    <property type="match status" value="1"/>
</dbReference>
<dbReference type="InterPro" id="IPR021858">
    <property type="entry name" value="Fun_TF"/>
</dbReference>
<feature type="compositionally biased region" description="Polar residues" evidence="7">
    <location>
        <begin position="702"/>
        <end position="715"/>
    </location>
</feature>
<evidence type="ECO:0000256" key="2">
    <source>
        <dbReference type="ARBA" id="ARBA00022833"/>
    </source>
</evidence>
<evidence type="ECO:0000259" key="8">
    <source>
        <dbReference type="PROSITE" id="PS50048"/>
    </source>
</evidence>
<dbReference type="InterPro" id="IPR001138">
    <property type="entry name" value="Zn2Cys6_DnaBD"/>
</dbReference>
<dbReference type="InterPro" id="IPR050675">
    <property type="entry name" value="OAF3"/>
</dbReference>
<feature type="region of interest" description="Disordered" evidence="7">
    <location>
        <begin position="651"/>
        <end position="670"/>
    </location>
</feature>
<dbReference type="SUPFAM" id="SSF57701">
    <property type="entry name" value="Zn2/Cys6 DNA-binding domain"/>
    <property type="match status" value="1"/>
</dbReference>
<dbReference type="EMBL" id="HE580277">
    <property type="protein sequence ID" value="CCD27204.1"/>
    <property type="molecule type" value="Genomic_DNA"/>
</dbReference>
<reference evidence="9 10" key="1">
    <citation type="journal article" date="2011" name="Proc. Natl. Acad. Sci. U.S.A.">
        <title>Evolutionary erosion of yeast sex chromosomes by mating-type switching accidents.</title>
        <authorList>
            <person name="Gordon J.L."/>
            <person name="Armisen D."/>
            <person name="Proux-Wera E."/>
            <person name="Oheigeartaigh S.S."/>
            <person name="Byrne K.P."/>
            <person name="Wolfe K.H."/>
        </authorList>
    </citation>
    <scope>NUCLEOTIDE SEQUENCE [LARGE SCALE GENOMIC DNA]</scope>
    <source>
        <strain evidence="10">ATCC 10597 / BCRC 20456 / CBS 421 / NBRC 0211 / NRRL Y-12639</strain>
    </source>
</reference>
<evidence type="ECO:0000256" key="6">
    <source>
        <dbReference type="ARBA" id="ARBA00023242"/>
    </source>
</evidence>
<evidence type="ECO:0000256" key="1">
    <source>
        <dbReference type="ARBA" id="ARBA00022723"/>
    </source>
</evidence>
<dbReference type="AlphaFoldDB" id="G0WHE3"/>
<keyword evidence="5" id="KW-0804">Transcription</keyword>
<dbReference type="HOGENOM" id="CLU_009030_1_0_1"/>
<dbReference type="RefSeq" id="XP_003672447.1">
    <property type="nucleotide sequence ID" value="XM_003672399.1"/>
</dbReference>
<dbReference type="CDD" id="cd00067">
    <property type="entry name" value="GAL4"/>
    <property type="match status" value="1"/>
</dbReference>
<sequence>MKPRRAKTFTGCWTCRSRKVKCDLRRPNCSRCERSELQCGGYDIKLRWSKLVKFDPFGVQLPPSPNPTITTSTTTAAGINNDSNNNNNNNTNTNTNTNTDGAGNNNDEPQYQRRNIDFVRYKEEYVFHEDMDDELSTLHAPPPDKIANNKTWIIKKFGVFKGMDQVIDKKLSPRKKRRKINPIAAATSASKNSENASSKSVVVSKINKLNPIPSSSVVSTARSTSTKTPTELIKIKNKPEKIMVSKSENKRQNRNNDRNSSGPNLLDFDSAMSNYPGYEWISNELRDDALLSAFAIQGTSVPAFKSQDLPINNGTNATSATTSPASRLLSVQQNSILPSTTVSSKQIDINGSDIQNTLSLLFHNVNSTIPNMNQEESGDISTEFNISNSNVNSPDTHLGLDNICVDAPHVTALESKMPSVILEKIDTKPPTIDFNSLIETSRSLNLQTTIPTKGLLVHPLTRFLLNYYLDNVADLMTVVPLARNPWKTIYFPRALQALGDLTGLGRTTNSRNSLINALLAVSCFNLQSKFNKNTKEQTFFLTLGIEFRKQASNFLKQCLQSTESNEKYKDVLTAILSMNSIDVVWGTMADCQYHLTICEEFVAKRMKVRPKISEKARILHRIFSFLKLIQDSTALDKVKEKEIVIKTDTKRARPQQMTNNTRNDENQTIDSDGVFRESLNMANGKIQIEFVKEQSDIENDSTDATTPSNGNNSTPPMFGNIISDSYYEKNNTNNTTSSNSSIDLKSDILGTDTIYGLPNSLILLFSDCVQIVRHNEYYNIQYLAVPREFTEISANFEKRLLKWKPEWNFFKNNDKKIFINDNVEAVYHHTMSFYFGLIIYYYSMAKNLNNQFLQSYVAKVLNHLEKLTDLIDSKKVEIVPLIWQGFIAGCASIEQEVQQGYRKWAANLAKSGMGSYWGARQVMFEVWRRRMNEEQNDNWYSIYKDWEMNLMLS</sequence>
<keyword evidence="1" id="KW-0479">Metal-binding</keyword>
<evidence type="ECO:0000313" key="10">
    <source>
        <dbReference type="Proteomes" id="UP000000689"/>
    </source>
</evidence>